<gene>
    <name evidence="2" type="ORF">AUR64_04995</name>
</gene>
<proteinExistence type="predicted"/>
<dbReference type="STRING" id="1514971.AUR64_04995"/>
<sequence length="68" mass="7495">MGDRETVRSSIDAVRSSNKTRYLLAVAFILQGTRTFLRVETSVGYLIATVTLLIGILAVRHTVQTSRA</sequence>
<evidence type="ECO:0000313" key="3">
    <source>
        <dbReference type="Proteomes" id="UP000054387"/>
    </source>
</evidence>
<keyword evidence="1" id="KW-0812">Transmembrane</keyword>
<dbReference type="EMBL" id="LOPU01000011">
    <property type="protein sequence ID" value="KTG11283.1"/>
    <property type="molecule type" value="Genomic_DNA"/>
</dbReference>
<dbReference type="Proteomes" id="UP000054387">
    <property type="component" value="Unassembled WGS sequence"/>
</dbReference>
<reference evidence="2 3" key="1">
    <citation type="submission" date="2015-12" db="EMBL/GenBank/DDBJ databases">
        <title>Haloprofundus marisrubri gen. nov., sp. nov., an extremely halophilic archaeon isolated from the Discovery deep brine-seawater interface in the Red Sea.</title>
        <authorList>
            <person name="Zhang G."/>
            <person name="Stingl U."/>
            <person name="Rashid M."/>
        </authorList>
    </citation>
    <scope>NUCLEOTIDE SEQUENCE [LARGE SCALE GENOMIC DNA]</scope>
    <source>
        <strain evidence="2 3">SB9</strain>
    </source>
</reference>
<name>A0A0W1RCY8_9EURY</name>
<comment type="caution">
    <text evidence="2">The sequence shown here is derived from an EMBL/GenBank/DDBJ whole genome shotgun (WGS) entry which is preliminary data.</text>
</comment>
<organism evidence="2 3">
    <name type="scientific">Haloprofundus marisrubri</name>
    <dbReference type="NCBI Taxonomy" id="1514971"/>
    <lineage>
        <taxon>Archaea</taxon>
        <taxon>Methanobacteriati</taxon>
        <taxon>Methanobacteriota</taxon>
        <taxon>Stenosarchaea group</taxon>
        <taxon>Halobacteria</taxon>
        <taxon>Halobacteriales</taxon>
        <taxon>Haloferacaceae</taxon>
        <taxon>Haloprofundus</taxon>
    </lineage>
</organism>
<accession>A0A0W1RCY8</accession>
<evidence type="ECO:0000256" key="1">
    <source>
        <dbReference type="SAM" id="Phobius"/>
    </source>
</evidence>
<feature type="transmembrane region" description="Helical" evidence="1">
    <location>
        <begin position="43"/>
        <end position="63"/>
    </location>
</feature>
<keyword evidence="3" id="KW-1185">Reference proteome</keyword>
<keyword evidence="1" id="KW-1133">Transmembrane helix</keyword>
<dbReference type="AlphaFoldDB" id="A0A0W1RCY8"/>
<protein>
    <submittedName>
        <fullName evidence="2">Uncharacterized protein</fullName>
    </submittedName>
</protein>
<keyword evidence="1" id="KW-0472">Membrane</keyword>
<evidence type="ECO:0000313" key="2">
    <source>
        <dbReference type="EMBL" id="KTG11283.1"/>
    </source>
</evidence>
<feature type="transmembrane region" description="Helical" evidence="1">
    <location>
        <begin position="21"/>
        <end position="37"/>
    </location>
</feature>